<evidence type="ECO:0000313" key="2">
    <source>
        <dbReference type="Proteomes" id="UP000284794"/>
    </source>
</evidence>
<dbReference type="PROSITE" id="PS51197">
    <property type="entry name" value="HTH_RRF2_2"/>
    <property type="match status" value="1"/>
</dbReference>
<dbReference type="SUPFAM" id="SSF46785">
    <property type="entry name" value="Winged helix' DNA-binding domain"/>
    <property type="match status" value="1"/>
</dbReference>
<dbReference type="InterPro" id="IPR000944">
    <property type="entry name" value="Tscrpt_reg_Rrf2"/>
</dbReference>
<dbReference type="InterPro" id="IPR036388">
    <property type="entry name" value="WH-like_DNA-bd_sf"/>
</dbReference>
<dbReference type="RefSeq" id="WP_118148690.1">
    <property type="nucleotide sequence ID" value="NZ_DAWDTH010000008.1"/>
</dbReference>
<dbReference type="GO" id="GO:0005829">
    <property type="term" value="C:cytosol"/>
    <property type="evidence" value="ECO:0007669"/>
    <property type="project" value="TreeGrafter"/>
</dbReference>
<dbReference type="Gene3D" id="1.10.10.10">
    <property type="entry name" value="Winged helix-like DNA-binding domain superfamily/Winged helix DNA-binding domain"/>
    <property type="match status" value="1"/>
</dbReference>
<dbReference type="InterPro" id="IPR036390">
    <property type="entry name" value="WH_DNA-bd_sf"/>
</dbReference>
<proteinExistence type="predicted"/>
<dbReference type="GO" id="GO:0003700">
    <property type="term" value="F:DNA-binding transcription factor activity"/>
    <property type="evidence" value="ECO:0007669"/>
    <property type="project" value="TreeGrafter"/>
</dbReference>
<accession>A0A414DDK0</accession>
<dbReference type="PANTHER" id="PTHR33221:SF15">
    <property type="entry name" value="HTH-TYPE TRANSCRIPTIONAL REGULATOR YWGB-RELATED"/>
    <property type="match status" value="1"/>
</dbReference>
<dbReference type="Proteomes" id="UP000284794">
    <property type="component" value="Unassembled WGS sequence"/>
</dbReference>
<sequence length="147" mass="16375">MKYSVKLSHAVHILVFIYLSEGLPLSSDKIAESIHTNPGCVRQIMSVLRNAELIKSTTGHPKPELAREPETISLLDIYKAVEGDKPLLHLDTHTNPECGIGVNIQLALQSFYDKVQKDAENSMAGISLSDIIRGYYQRIEKSEQTGR</sequence>
<protein>
    <submittedName>
        <fullName evidence="1">Rrf2 family transcriptional regulator</fullName>
    </submittedName>
</protein>
<dbReference type="AlphaFoldDB" id="A0A414DDK0"/>
<dbReference type="EMBL" id="QSIS01000008">
    <property type="protein sequence ID" value="RHD08640.1"/>
    <property type="molecule type" value="Genomic_DNA"/>
</dbReference>
<evidence type="ECO:0000313" key="1">
    <source>
        <dbReference type="EMBL" id="RHD08640.1"/>
    </source>
</evidence>
<reference evidence="1 2" key="1">
    <citation type="submission" date="2018-08" db="EMBL/GenBank/DDBJ databases">
        <title>A genome reference for cultivated species of the human gut microbiota.</title>
        <authorList>
            <person name="Zou Y."/>
            <person name="Xue W."/>
            <person name="Luo G."/>
        </authorList>
    </citation>
    <scope>NUCLEOTIDE SEQUENCE [LARGE SCALE GENOMIC DNA]</scope>
    <source>
        <strain evidence="1 2">AM32-2AC</strain>
    </source>
</reference>
<organism evidence="1 2">
    <name type="scientific">Lachnospira eligens</name>
    <dbReference type="NCBI Taxonomy" id="39485"/>
    <lineage>
        <taxon>Bacteria</taxon>
        <taxon>Bacillati</taxon>
        <taxon>Bacillota</taxon>
        <taxon>Clostridia</taxon>
        <taxon>Lachnospirales</taxon>
        <taxon>Lachnospiraceae</taxon>
        <taxon>Lachnospira</taxon>
    </lineage>
</organism>
<dbReference type="Pfam" id="PF02082">
    <property type="entry name" value="Rrf2"/>
    <property type="match status" value="1"/>
</dbReference>
<gene>
    <name evidence="1" type="ORF">DW811_07865</name>
</gene>
<name>A0A414DDK0_9FIRM</name>
<comment type="caution">
    <text evidence="1">The sequence shown here is derived from an EMBL/GenBank/DDBJ whole genome shotgun (WGS) entry which is preliminary data.</text>
</comment>
<dbReference type="PANTHER" id="PTHR33221">
    <property type="entry name" value="WINGED HELIX-TURN-HELIX TRANSCRIPTIONAL REGULATOR, RRF2 FAMILY"/>
    <property type="match status" value="1"/>
</dbReference>